<dbReference type="AlphaFoldDB" id="A0A212K529"/>
<dbReference type="Gene3D" id="6.10.250.3150">
    <property type="match status" value="1"/>
</dbReference>
<sequence length="422" mass="46645">MAQKPKKQKKDRYWDGRRIVVALLALVMVLLMLLPMLTMIFSAQAATTTEIKGQISNLKGDAADMKTKKAELQGQLNALKGDRNEALTEKSLRDQELSYIKQEISNTEQQIAYYDELILDEQNNLADAQAKEEAQYDLFCQRVRAMEEAGTTSYWSVLFSADSFSELLNRAVDIQDVMDYDNAVIEQLKADRQAVADSLAALQATQAEQQDQKTLLDQQKAEQEVKVAEAAKVLKDVEADVAATQKLLDEQAAEEKRVNDEIARLQKEYDEKIKQNQIQIDPGTGYHWPLPGHYYLTSKFGWRTHPITGRPNEHTGTDISAPNGTPIEAVKGGVVTISEMGSSYGNYVVLNHGDGTSSLYAHMSARSVSVGQVVKQGAVLGYVGSTGSSTGNHLHLEIRVNGSRINPVSCFGGINFTYASSY</sequence>
<feature type="coiled-coil region" evidence="2">
    <location>
        <begin position="185"/>
        <end position="275"/>
    </location>
</feature>
<dbReference type="Pfam" id="PF01551">
    <property type="entry name" value="Peptidase_M23"/>
    <property type="match status" value="1"/>
</dbReference>
<reference evidence="5" key="1">
    <citation type="submission" date="2016-04" db="EMBL/GenBank/DDBJ databases">
        <authorList>
            <person name="Evans L.H."/>
            <person name="Alamgir A."/>
            <person name="Owens N."/>
            <person name="Weber N.D."/>
            <person name="Virtaneva K."/>
            <person name="Barbian K."/>
            <person name="Babar A."/>
            <person name="Rosenke K."/>
        </authorList>
    </citation>
    <scope>NUCLEOTIDE SEQUENCE</scope>
    <source>
        <strain evidence="5">86</strain>
    </source>
</reference>
<dbReference type="CDD" id="cd12797">
    <property type="entry name" value="M23_peptidase"/>
    <property type="match status" value="1"/>
</dbReference>
<dbReference type="GO" id="GO:0004222">
    <property type="term" value="F:metalloendopeptidase activity"/>
    <property type="evidence" value="ECO:0007669"/>
    <property type="project" value="TreeGrafter"/>
</dbReference>
<protein>
    <submittedName>
        <fullName evidence="5">Peptidase, M23 family</fullName>
    </submittedName>
</protein>
<dbReference type="PANTHER" id="PTHR21666">
    <property type="entry name" value="PEPTIDASE-RELATED"/>
    <property type="match status" value="1"/>
</dbReference>
<keyword evidence="2" id="KW-0175">Coiled coil</keyword>
<dbReference type="PANTHER" id="PTHR21666:SF270">
    <property type="entry name" value="MUREIN HYDROLASE ACTIVATOR ENVC"/>
    <property type="match status" value="1"/>
</dbReference>
<name>A0A212K529_9FIRM</name>
<gene>
    <name evidence="5" type="ORF">KL86CLO1_12216</name>
</gene>
<feature type="coiled-coil region" evidence="2">
    <location>
        <begin position="55"/>
        <end position="89"/>
    </location>
</feature>
<evidence type="ECO:0000259" key="4">
    <source>
        <dbReference type="Pfam" id="PF24568"/>
    </source>
</evidence>
<evidence type="ECO:0000256" key="2">
    <source>
        <dbReference type="SAM" id="Coils"/>
    </source>
</evidence>
<dbReference type="InterPro" id="IPR057309">
    <property type="entry name" value="PcsB_CC"/>
</dbReference>
<dbReference type="EMBL" id="FLUN01000001">
    <property type="protein sequence ID" value="SBW06829.1"/>
    <property type="molecule type" value="Genomic_DNA"/>
</dbReference>
<keyword evidence="1" id="KW-0732">Signal</keyword>
<organism evidence="5">
    <name type="scientific">uncultured Eubacteriales bacterium</name>
    <dbReference type="NCBI Taxonomy" id="172733"/>
    <lineage>
        <taxon>Bacteria</taxon>
        <taxon>Bacillati</taxon>
        <taxon>Bacillota</taxon>
        <taxon>Clostridia</taxon>
        <taxon>Eubacteriales</taxon>
        <taxon>environmental samples</taxon>
    </lineage>
</organism>
<evidence type="ECO:0000256" key="1">
    <source>
        <dbReference type="ARBA" id="ARBA00022729"/>
    </source>
</evidence>
<dbReference type="InterPro" id="IPR016047">
    <property type="entry name" value="M23ase_b-sheet_dom"/>
</dbReference>
<feature type="domain" description="M23ase beta-sheet core" evidence="3">
    <location>
        <begin position="313"/>
        <end position="407"/>
    </location>
</feature>
<evidence type="ECO:0000313" key="5">
    <source>
        <dbReference type="EMBL" id="SBW06829.1"/>
    </source>
</evidence>
<accession>A0A212K529</accession>
<dbReference type="Pfam" id="PF24568">
    <property type="entry name" value="CC_PcsB"/>
    <property type="match status" value="1"/>
</dbReference>
<dbReference type="InterPro" id="IPR050570">
    <property type="entry name" value="Cell_wall_metabolism_enzyme"/>
</dbReference>
<dbReference type="Gene3D" id="2.70.70.10">
    <property type="entry name" value="Glucose Permease (Domain IIA)"/>
    <property type="match status" value="1"/>
</dbReference>
<dbReference type="InterPro" id="IPR011055">
    <property type="entry name" value="Dup_hybrid_motif"/>
</dbReference>
<evidence type="ECO:0000259" key="3">
    <source>
        <dbReference type="Pfam" id="PF01551"/>
    </source>
</evidence>
<dbReference type="SUPFAM" id="SSF51261">
    <property type="entry name" value="Duplicated hybrid motif"/>
    <property type="match status" value="1"/>
</dbReference>
<feature type="domain" description="Peptidoglycan hydrolase PcsB coiled-coil" evidence="4">
    <location>
        <begin position="127"/>
        <end position="197"/>
    </location>
</feature>
<proteinExistence type="predicted"/>